<keyword evidence="2" id="KW-1185">Reference proteome</keyword>
<proteinExistence type="predicted"/>
<dbReference type="Gene3D" id="1.10.150.240">
    <property type="entry name" value="Putative phosphatase, domain 2"/>
    <property type="match status" value="1"/>
</dbReference>
<dbReference type="Proteomes" id="UP000198406">
    <property type="component" value="Unassembled WGS sequence"/>
</dbReference>
<dbReference type="NCBIfam" id="TIGR01509">
    <property type="entry name" value="HAD-SF-IA-v3"/>
    <property type="match status" value="1"/>
</dbReference>
<organism evidence="1 2">
    <name type="scientific">Fistulifera solaris</name>
    <name type="common">Oleaginous diatom</name>
    <dbReference type="NCBI Taxonomy" id="1519565"/>
    <lineage>
        <taxon>Eukaryota</taxon>
        <taxon>Sar</taxon>
        <taxon>Stramenopiles</taxon>
        <taxon>Ochrophyta</taxon>
        <taxon>Bacillariophyta</taxon>
        <taxon>Bacillariophyceae</taxon>
        <taxon>Bacillariophycidae</taxon>
        <taxon>Naviculales</taxon>
        <taxon>Naviculaceae</taxon>
        <taxon>Fistulifera</taxon>
    </lineage>
</organism>
<dbReference type="GO" id="GO:0016791">
    <property type="term" value="F:phosphatase activity"/>
    <property type="evidence" value="ECO:0007669"/>
    <property type="project" value="TreeGrafter"/>
</dbReference>
<dbReference type="PRINTS" id="PR00413">
    <property type="entry name" value="HADHALOGNASE"/>
</dbReference>
<dbReference type="InParanoid" id="A0A1Z5JPK5"/>
<evidence type="ECO:0000313" key="2">
    <source>
        <dbReference type="Proteomes" id="UP000198406"/>
    </source>
</evidence>
<gene>
    <name evidence="1" type="ORF">FisN_22Hh185</name>
</gene>
<dbReference type="CDD" id="cd07505">
    <property type="entry name" value="HAD_BPGM-like"/>
    <property type="match status" value="1"/>
</dbReference>
<dbReference type="Pfam" id="PF13419">
    <property type="entry name" value="HAD_2"/>
    <property type="match status" value="1"/>
</dbReference>
<dbReference type="OrthoDB" id="40579at2759"/>
<dbReference type="InterPro" id="IPR036412">
    <property type="entry name" value="HAD-like_sf"/>
</dbReference>
<evidence type="ECO:0000313" key="1">
    <source>
        <dbReference type="EMBL" id="GAX15965.1"/>
    </source>
</evidence>
<dbReference type="Gene3D" id="3.40.50.1000">
    <property type="entry name" value="HAD superfamily/HAD-like"/>
    <property type="match status" value="1"/>
</dbReference>
<dbReference type="SUPFAM" id="SSF56784">
    <property type="entry name" value="HAD-like"/>
    <property type="match status" value="1"/>
</dbReference>
<sequence length="248" mass="27482">MTATDKPIKAVLFDLDGTLLDTEALSDKAMLAVFRDQLPEDLWQSYASEGYRLPWELKKQLLGLRGSEWAPIVISYARDVWKIADHNLPTVTELWQGWEEKLNEYCEEVEKCTGASELVERFAAAGIPMAIATSSRAASVAKKRTRHGPLFDRIQVIVPGDHPLVQEGKPAPDIYLEAARQMGVDPTECLVVEDALSGVKSGKAAGCRVIAIPDPRFTTEEKQSFVQEADYVIDDLSQFDGTLFGLNI</sequence>
<dbReference type="InterPro" id="IPR041492">
    <property type="entry name" value="HAD_2"/>
</dbReference>
<accession>A0A1Z5JPK5</accession>
<dbReference type="InterPro" id="IPR023198">
    <property type="entry name" value="PGP-like_dom2"/>
</dbReference>
<protein>
    <submittedName>
        <fullName evidence="1">Uncharacterized protein</fullName>
    </submittedName>
</protein>
<dbReference type="SFLD" id="SFLDS00003">
    <property type="entry name" value="Haloacid_Dehalogenase"/>
    <property type="match status" value="1"/>
</dbReference>
<reference evidence="1 2" key="1">
    <citation type="journal article" date="2015" name="Plant Cell">
        <title>Oil accumulation by the oleaginous diatom Fistulifera solaris as revealed by the genome and transcriptome.</title>
        <authorList>
            <person name="Tanaka T."/>
            <person name="Maeda Y."/>
            <person name="Veluchamy A."/>
            <person name="Tanaka M."/>
            <person name="Abida H."/>
            <person name="Marechal E."/>
            <person name="Bowler C."/>
            <person name="Muto M."/>
            <person name="Sunaga Y."/>
            <person name="Tanaka M."/>
            <person name="Yoshino T."/>
            <person name="Taniguchi T."/>
            <person name="Fukuda Y."/>
            <person name="Nemoto M."/>
            <person name="Matsumoto M."/>
            <person name="Wong P.S."/>
            <person name="Aburatani S."/>
            <person name="Fujibuchi W."/>
        </authorList>
    </citation>
    <scope>NUCLEOTIDE SEQUENCE [LARGE SCALE GENOMIC DNA]</scope>
    <source>
        <strain evidence="1 2">JPCC DA0580</strain>
    </source>
</reference>
<dbReference type="AlphaFoldDB" id="A0A1Z5JPK5"/>
<dbReference type="InterPro" id="IPR006439">
    <property type="entry name" value="HAD-SF_hydro_IA"/>
</dbReference>
<comment type="caution">
    <text evidence="1">The sequence shown here is derived from an EMBL/GenBank/DDBJ whole genome shotgun (WGS) entry which is preliminary data.</text>
</comment>
<dbReference type="EMBL" id="BDSP01000100">
    <property type="protein sequence ID" value="GAX15965.1"/>
    <property type="molecule type" value="Genomic_DNA"/>
</dbReference>
<dbReference type="InterPro" id="IPR023214">
    <property type="entry name" value="HAD_sf"/>
</dbReference>
<name>A0A1Z5JPK5_FISSO</name>
<dbReference type="PANTHER" id="PTHR18901:SF38">
    <property type="entry name" value="PSEUDOURIDINE-5'-PHOSPHATASE"/>
    <property type="match status" value="1"/>
</dbReference>
<dbReference type="SFLD" id="SFLDG01129">
    <property type="entry name" value="C1.5:_HAD__Beta-PGM__Phosphata"/>
    <property type="match status" value="1"/>
</dbReference>
<dbReference type="PANTHER" id="PTHR18901">
    <property type="entry name" value="2-DEOXYGLUCOSE-6-PHOSPHATE PHOSPHATASE 2"/>
    <property type="match status" value="1"/>
</dbReference>